<evidence type="ECO:0000256" key="5">
    <source>
        <dbReference type="ARBA" id="ARBA00022692"/>
    </source>
</evidence>
<keyword evidence="7" id="KW-0378">Hydrolase</keyword>
<dbReference type="EMBL" id="LR881467">
    <property type="protein sequence ID" value="CAD5320618.1"/>
    <property type="molecule type" value="Genomic_DNA"/>
</dbReference>
<evidence type="ECO:0000256" key="9">
    <source>
        <dbReference type="ARBA" id="ARBA00023136"/>
    </source>
</evidence>
<name>A0A7G2EF02_ARATH</name>
<accession>A0A7G2EF02</accession>
<dbReference type="InterPro" id="IPR006702">
    <property type="entry name" value="CASP_dom"/>
</dbReference>
<evidence type="ECO:0000313" key="16">
    <source>
        <dbReference type="Proteomes" id="UP000516314"/>
    </source>
</evidence>
<dbReference type="Gene3D" id="3.40.50.450">
    <property type="match status" value="1"/>
</dbReference>
<keyword evidence="6" id="KW-0203">Cytokinin biosynthesis</keyword>
<comment type="subunit">
    <text evidence="13">Homodimer and heterodimers.</text>
</comment>
<comment type="catalytic activity">
    <reaction evidence="12">
        <text>9-ribosyl-trans-zeatin 5'-phosphate + H2O = trans-zeatin + D-ribose 5-phosphate</text>
        <dbReference type="Rhea" id="RHEA:48564"/>
        <dbReference type="ChEBI" id="CHEBI:15377"/>
        <dbReference type="ChEBI" id="CHEBI:16522"/>
        <dbReference type="ChEBI" id="CHEBI:78346"/>
        <dbReference type="ChEBI" id="CHEBI:87947"/>
        <dbReference type="EC" id="3.2.2.n1"/>
    </reaction>
</comment>
<comment type="function">
    <text evidence="10">Cytokinin-activating enzyme working in the direct activation pathway. Phosphoribohydrolase that converts inactive cytokinin nucleotides to the biologically active free-base forms.</text>
</comment>
<evidence type="ECO:0000256" key="1">
    <source>
        <dbReference type="ARBA" id="ARBA00004651"/>
    </source>
</evidence>
<keyword evidence="8 13" id="KW-1133">Transmembrane helix</keyword>
<dbReference type="PANTHER" id="PTHR31223:SF69">
    <property type="entry name" value="CYTOKININ RIBOSIDE 5'-MONOPHOSPHATE PHOSPHORIBOHYDROLASE LOG3"/>
    <property type="match status" value="1"/>
</dbReference>
<dbReference type="GO" id="GO:0005634">
    <property type="term" value="C:nucleus"/>
    <property type="evidence" value="ECO:0007669"/>
    <property type="project" value="UniProtKB-ARBA"/>
</dbReference>
<dbReference type="GO" id="GO:0016787">
    <property type="term" value="F:hydrolase activity"/>
    <property type="evidence" value="ECO:0007669"/>
    <property type="project" value="UniProtKB-KW"/>
</dbReference>
<evidence type="ECO:0000256" key="13">
    <source>
        <dbReference type="RuleBase" id="RU361233"/>
    </source>
</evidence>
<evidence type="ECO:0000256" key="8">
    <source>
        <dbReference type="ARBA" id="ARBA00022989"/>
    </source>
</evidence>
<evidence type="ECO:0000256" key="11">
    <source>
        <dbReference type="ARBA" id="ARBA00047718"/>
    </source>
</evidence>
<dbReference type="InterPro" id="IPR031100">
    <property type="entry name" value="LOG_fam"/>
</dbReference>
<comment type="catalytic activity">
    <reaction evidence="11">
        <text>N(6)-(dimethylallyl)adenosine 5'-phosphate + H2O = N(6)-dimethylallyladenine + D-ribose 5-phosphate</text>
        <dbReference type="Rhea" id="RHEA:48560"/>
        <dbReference type="ChEBI" id="CHEBI:15377"/>
        <dbReference type="ChEBI" id="CHEBI:17660"/>
        <dbReference type="ChEBI" id="CHEBI:57526"/>
        <dbReference type="ChEBI" id="CHEBI:78346"/>
        <dbReference type="EC" id="3.2.2.n1"/>
    </reaction>
</comment>
<keyword evidence="9 13" id="KW-0472">Membrane</keyword>
<comment type="subcellular location">
    <subcellularLocation>
        <location evidence="1 13">Cell membrane</location>
        <topology evidence="1 13">Multi-pass membrane protein</topology>
    </subcellularLocation>
</comment>
<evidence type="ECO:0000256" key="4">
    <source>
        <dbReference type="ARBA" id="ARBA00022475"/>
    </source>
</evidence>
<feature type="transmembrane region" description="Helical" evidence="13">
    <location>
        <begin position="304"/>
        <end position="333"/>
    </location>
</feature>
<comment type="caution">
    <text evidence="13">Lacks conserved residue(s) required for the propagation of feature annotation.</text>
</comment>
<organism evidence="15 16">
    <name type="scientific">Arabidopsis thaliana</name>
    <name type="common">Mouse-ear cress</name>
    <dbReference type="NCBI Taxonomy" id="3702"/>
    <lineage>
        <taxon>Eukaryota</taxon>
        <taxon>Viridiplantae</taxon>
        <taxon>Streptophyta</taxon>
        <taxon>Embryophyta</taxon>
        <taxon>Tracheophyta</taxon>
        <taxon>Spermatophyta</taxon>
        <taxon>Magnoliopsida</taxon>
        <taxon>eudicotyledons</taxon>
        <taxon>Gunneridae</taxon>
        <taxon>Pentapetalae</taxon>
        <taxon>rosids</taxon>
        <taxon>malvids</taxon>
        <taxon>Brassicales</taxon>
        <taxon>Brassicaceae</taxon>
        <taxon>Camelineae</taxon>
        <taxon>Arabidopsis</taxon>
    </lineage>
</organism>
<protein>
    <recommendedName>
        <fullName evidence="13">CASP-like protein</fullName>
    </recommendedName>
</protein>
<comment type="similarity">
    <text evidence="3 13">Belongs to the Casparian strip membrane proteins (CASP) family.</text>
</comment>
<gene>
    <name evidence="15" type="ORF">AT9943_LOCUS8727</name>
</gene>
<dbReference type="SUPFAM" id="SSF102405">
    <property type="entry name" value="MCP/YpsA-like"/>
    <property type="match status" value="1"/>
</dbReference>
<evidence type="ECO:0000256" key="10">
    <source>
        <dbReference type="ARBA" id="ARBA00024884"/>
    </source>
</evidence>
<sequence>MEIKGESMQKSKFRRICVFCGSSQGKKSSYQDAAVDLGNELVSRNIDLVYGGGSIGLMGLVSQAVHDGGRHVIGIIPKTLMPRELTGETVGEVRAVADMHQRKAEMAKHSDAFIALPGGYGTLEELLEVITWAQLGIHDKPVGLLNVDGYYNSLLSFIDKAVEEGFISPTAREIIVSAPTAKELVKKLEEYAPCHERVATKLCWEMERIGYSSEEPKRLFQLLFLGGNCLSSSSMMNVSRPAIHPVDALPVAPTAGAIDRPPVRMKDVQGMPGTTGGLILRLSQFVPALISVSVMVTTSDFRSATAFCCLVLAVSLQSLWSLSLFIIDAYALLVRRSLRNHSVVQCFTIGDGVTSTLTFAAASASAGITVLINDLGQCNVNHCTRFETATAMAFISWFAVSPSFILNFWSLATH</sequence>
<dbReference type="NCBIfam" id="TIGR00730">
    <property type="entry name" value="Rossman fold protein, TIGR00730 family"/>
    <property type="match status" value="1"/>
</dbReference>
<reference evidence="15 16" key="1">
    <citation type="submission" date="2020-09" db="EMBL/GenBank/DDBJ databases">
        <authorList>
            <person name="Ashkenazy H."/>
        </authorList>
    </citation>
    <scope>NUCLEOTIDE SEQUENCE [LARGE SCALE GENOMIC DNA]</scope>
    <source>
        <strain evidence="16">cv. Cdm-0</strain>
    </source>
</reference>
<keyword evidence="4 13" id="KW-1003">Cell membrane</keyword>
<dbReference type="Pfam" id="PF03641">
    <property type="entry name" value="Lysine_decarbox"/>
    <property type="match status" value="1"/>
</dbReference>
<feature type="domain" description="Casparian strip membrane protein" evidence="14">
    <location>
        <begin position="271"/>
        <end position="399"/>
    </location>
</feature>
<evidence type="ECO:0000256" key="12">
    <source>
        <dbReference type="ARBA" id="ARBA00049153"/>
    </source>
</evidence>
<feature type="transmembrane region" description="Helical" evidence="13">
    <location>
        <begin position="391"/>
        <end position="412"/>
    </location>
</feature>
<evidence type="ECO:0000256" key="2">
    <source>
        <dbReference type="ARBA" id="ARBA00006763"/>
    </source>
</evidence>
<dbReference type="FunFam" id="3.40.50.450:FF:000005">
    <property type="entry name" value="CASP-like protein"/>
    <property type="match status" value="1"/>
</dbReference>
<dbReference type="PANTHER" id="PTHR31223">
    <property type="entry name" value="LOG FAMILY PROTEIN YJL055W"/>
    <property type="match status" value="1"/>
</dbReference>
<keyword evidence="5 13" id="KW-0812">Transmembrane</keyword>
<dbReference type="GO" id="GO:0005829">
    <property type="term" value="C:cytosol"/>
    <property type="evidence" value="ECO:0007669"/>
    <property type="project" value="UniProtKB-ARBA"/>
</dbReference>
<dbReference type="Proteomes" id="UP000516314">
    <property type="component" value="Chromosome 2"/>
</dbReference>
<dbReference type="InterPro" id="IPR005269">
    <property type="entry name" value="LOG"/>
</dbReference>
<dbReference type="GO" id="GO:0009691">
    <property type="term" value="P:cytokinin biosynthetic process"/>
    <property type="evidence" value="ECO:0007669"/>
    <property type="project" value="UniProtKB-KW"/>
</dbReference>
<evidence type="ECO:0000313" key="15">
    <source>
        <dbReference type="EMBL" id="CAD5320618.1"/>
    </source>
</evidence>
<evidence type="ECO:0000256" key="6">
    <source>
        <dbReference type="ARBA" id="ARBA00022712"/>
    </source>
</evidence>
<evidence type="ECO:0000256" key="7">
    <source>
        <dbReference type="ARBA" id="ARBA00022801"/>
    </source>
</evidence>
<dbReference type="AlphaFoldDB" id="A0A7G2EF02"/>
<comment type="similarity">
    <text evidence="2">Belongs to the LOG family.</text>
</comment>
<dbReference type="GO" id="GO:0005886">
    <property type="term" value="C:plasma membrane"/>
    <property type="evidence" value="ECO:0007669"/>
    <property type="project" value="UniProtKB-SubCell"/>
</dbReference>
<evidence type="ECO:0000259" key="14">
    <source>
        <dbReference type="Pfam" id="PF04535"/>
    </source>
</evidence>
<dbReference type="Pfam" id="PF04535">
    <property type="entry name" value="CASP_dom"/>
    <property type="match status" value="1"/>
</dbReference>
<evidence type="ECO:0000256" key="3">
    <source>
        <dbReference type="ARBA" id="ARBA00007651"/>
    </source>
</evidence>
<proteinExistence type="inferred from homology"/>